<evidence type="ECO:0000313" key="2">
    <source>
        <dbReference type="EMBL" id="MEN7549880.1"/>
    </source>
</evidence>
<evidence type="ECO:0000313" key="3">
    <source>
        <dbReference type="Proteomes" id="UP001403385"/>
    </source>
</evidence>
<organism evidence="2 3">
    <name type="scientific">Rapidithrix thailandica</name>
    <dbReference type="NCBI Taxonomy" id="413964"/>
    <lineage>
        <taxon>Bacteria</taxon>
        <taxon>Pseudomonadati</taxon>
        <taxon>Bacteroidota</taxon>
        <taxon>Cytophagia</taxon>
        <taxon>Cytophagales</taxon>
        <taxon>Flammeovirgaceae</taxon>
        <taxon>Rapidithrix</taxon>
    </lineage>
</organism>
<accession>A0AAW9S3V1</accession>
<keyword evidence="3" id="KW-1185">Reference proteome</keyword>
<dbReference type="Gene3D" id="2.60.40.1820">
    <property type="match status" value="1"/>
</dbReference>
<dbReference type="AlphaFoldDB" id="A0AAW9S3V1"/>
<dbReference type="RefSeq" id="WP_346822659.1">
    <property type="nucleotide sequence ID" value="NZ_JBDKWZ010000011.1"/>
</dbReference>
<dbReference type="Proteomes" id="UP001403385">
    <property type="component" value="Unassembled WGS sequence"/>
</dbReference>
<feature type="domain" description="Late embryogenesis abundant protein LEA-2 subgroup" evidence="1">
    <location>
        <begin position="51"/>
        <end position="146"/>
    </location>
</feature>
<dbReference type="EMBL" id="JBDKWZ010000011">
    <property type="protein sequence ID" value="MEN7549880.1"/>
    <property type="molecule type" value="Genomic_DNA"/>
</dbReference>
<gene>
    <name evidence="2" type="ORF">AAG747_18285</name>
</gene>
<reference evidence="2 3" key="1">
    <citation type="submission" date="2024-04" db="EMBL/GenBank/DDBJ databases">
        <title>Novel genus in family Flammeovirgaceae.</title>
        <authorList>
            <person name="Nguyen T.H."/>
            <person name="Vuong T.Q."/>
            <person name="Le H."/>
            <person name="Kim S.-G."/>
        </authorList>
    </citation>
    <scope>NUCLEOTIDE SEQUENCE [LARGE SCALE GENOMIC DNA]</scope>
    <source>
        <strain evidence="2 3">JCM 23209</strain>
    </source>
</reference>
<evidence type="ECO:0000259" key="1">
    <source>
        <dbReference type="Pfam" id="PF03168"/>
    </source>
</evidence>
<dbReference type="SUPFAM" id="SSF117070">
    <property type="entry name" value="LEA14-like"/>
    <property type="match status" value="1"/>
</dbReference>
<dbReference type="PROSITE" id="PS51257">
    <property type="entry name" value="PROKAR_LIPOPROTEIN"/>
    <property type="match status" value="1"/>
</dbReference>
<protein>
    <submittedName>
        <fullName evidence="2">LEA type 2 family protein</fullName>
    </submittedName>
</protein>
<proteinExistence type="predicted"/>
<comment type="caution">
    <text evidence="2">The sequence shown here is derived from an EMBL/GenBank/DDBJ whole genome shotgun (WGS) entry which is preliminary data.</text>
</comment>
<name>A0AAW9S3V1_9BACT</name>
<dbReference type="Pfam" id="PF03168">
    <property type="entry name" value="LEA_2"/>
    <property type="match status" value="1"/>
</dbReference>
<dbReference type="InterPro" id="IPR004864">
    <property type="entry name" value="LEA_2"/>
</dbReference>
<sequence length="151" mass="17257">MKKFFLGSFLVLFLGLYSCKSFEQPEFKGIENVSLLDLEQDEMQLEADAIMYNPNGIAATVKEIYLKVYIGENEVASMTEEMNVKAPSKENFAIPVKIRFAKKKIYNNIMEGLISILSSKKVNLNYQGHIKVKALGVTWKVPMRQKQELKL</sequence>